<evidence type="ECO:0000256" key="4">
    <source>
        <dbReference type="ARBA" id="ARBA00021095"/>
    </source>
</evidence>
<proteinExistence type="inferred from homology"/>
<name>A0A3G2JZF9_9CUCU</name>
<organism evidence="17">
    <name type="scientific">Nanophyes sp. CG271</name>
    <dbReference type="NCBI Taxonomy" id="2480752"/>
    <lineage>
        <taxon>Eukaryota</taxon>
        <taxon>Metazoa</taxon>
        <taxon>Ecdysozoa</taxon>
        <taxon>Arthropoda</taxon>
        <taxon>Hexapoda</taxon>
        <taxon>Insecta</taxon>
        <taxon>Pterygota</taxon>
        <taxon>Neoptera</taxon>
        <taxon>Endopterygota</taxon>
        <taxon>Coleoptera</taxon>
        <taxon>Polyphaga</taxon>
        <taxon>Cucujiformia</taxon>
        <taxon>Brentidae</taxon>
        <taxon>Nanophyinae</taxon>
        <taxon>Nanophyes</taxon>
    </lineage>
</organism>
<dbReference type="EMBL" id="MH473534">
    <property type="protein sequence ID" value="AYN50420.1"/>
    <property type="molecule type" value="Genomic_DNA"/>
</dbReference>
<dbReference type="InterPro" id="IPR050269">
    <property type="entry name" value="ComplexI_Subunit6"/>
</dbReference>
<evidence type="ECO:0000256" key="15">
    <source>
        <dbReference type="ARBA" id="ARBA00049551"/>
    </source>
</evidence>
<dbReference type="GO" id="GO:0031966">
    <property type="term" value="C:mitochondrial membrane"/>
    <property type="evidence" value="ECO:0007669"/>
    <property type="project" value="UniProtKB-SubCell"/>
</dbReference>
<evidence type="ECO:0000256" key="7">
    <source>
        <dbReference type="ARBA" id="ARBA00022692"/>
    </source>
</evidence>
<evidence type="ECO:0000256" key="8">
    <source>
        <dbReference type="ARBA" id="ARBA00022967"/>
    </source>
</evidence>
<dbReference type="PANTHER" id="PTHR11435">
    <property type="entry name" value="NADH UBIQUINONE OXIDOREDUCTASE SUBUNIT ND6"/>
    <property type="match status" value="1"/>
</dbReference>
<evidence type="ECO:0000313" key="17">
    <source>
        <dbReference type="EMBL" id="AYN50420.1"/>
    </source>
</evidence>
<evidence type="ECO:0000256" key="9">
    <source>
        <dbReference type="ARBA" id="ARBA00022982"/>
    </source>
</evidence>
<keyword evidence="12 17" id="KW-0496">Mitochondrion</keyword>
<feature type="transmembrane region" description="Helical" evidence="16">
    <location>
        <begin position="135"/>
        <end position="155"/>
    </location>
</feature>
<dbReference type="EC" id="7.1.1.2" evidence="3"/>
<evidence type="ECO:0000256" key="5">
    <source>
        <dbReference type="ARBA" id="ARBA00022448"/>
    </source>
</evidence>
<evidence type="ECO:0000256" key="12">
    <source>
        <dbReference type="ARBA" id="ARBA00023128"/>
    </source>
</evidence>
<reference evidence="17" key="2">
    <citation type="submission" date="2018-06" db="EMBL/GenBank/DDBJ databases">
        <authorList>
            <person name="James G."/>
        </authorList>
    </citation>
    <scope>NUCLEOTIDE SEQUENCE</scope>
</reference>
<keyword evidence="7 16" id="KW-0812">Transmembrane</keyword>
<keyword evidence="5" id="KW-0813">Transport</keyword>
<comment type="subcellular location">
    <subcellularLocation>
        <location evidence="1">Mitochondrion membrane</location>
        <topology evidence="1">Multi-pass membrane protein</topology>
    </subcellularLocation>
</comment>
<dbReference type="GO" id="GO:0008137">
    <property type="term" value="F:NADH dehydrogenase (ubiquinone) activity"/>
    <property type="evidence" value="ECO:0007669"/>
    <property type="project" value="UniProtKB-EC"/>
</dbReference>
<evidence type="ECO:0000256" key="16">
    <source>
        <dbReference type="SAM" id="Phobius"/>
    </source>
</evidence>
<reference evidence="17" key="1">
    <citation type="journal article" date="2014" name="Mol. Biol. Evol.">
        <title>Bulk de novo mitogenome assembly from pooled total DNA elucidates the phylogeny of weevils (Coleoptera: Curculionoidea).</title>
        <authorList>
            <person name="Gillett C.P."/>
            <person name="Crampton-Platt A."/>
            <person name="Timmermans M.J."/>
            <person name="Jordal B.H."/>
            <person name="Emerson B.C."/>
            <person name="Vogler A.P."/>
        </authorList>
    </citation>
    <scope>NUCLEOTIDE SEQUENCE</scope>
</reference>
<keyword evidence="10 16" id="KW-1133">Transmembrane helix</keyword>
<evidence type="ECO:0000256" key="3">
    <source>
        <dbReference type="ARBA" id="ARBA00012944"/>
    </source>
</evidence>
<evidence type="ECO:0000256" key="10">
    <source>
        <dbReference type="ARBA" id="ARBA00022989"/>
    </source>
</evidence>
<keyword evidence="6" id="KW-0679">Respiratory chain</keyword>
<comment type="similarity">
    <text evidence="2">Belongs to the complex I subunit 6 family.</text>
</comment>
<keyword evidence="9" id="KW-0249">Electron transport</keyword>
<accession>A0A3G2JZF9</accession>
<dbReference type="PANTHER" id="PTHR11435:SF1">
    <property type="entry name" value="NADH-UBIQUINONE OXIDOREDUCTASE CHAIN 6"/>
    <property type="match status" value="1"/>
</dbReference>
<keyword evidence="11" id="KW-0520">NAD</keyword>
<dbReference type="AlphaFoldDB" id="A0A3G2JZF9"/>
<sequence length="166" mass="19570">MFMLLLMMMMSFMFMFFNHPLTFGSVLLCQTILTSLITGLLNYNYWFSYILFLIMVGGMLILFIYMTSVAANEKFMFSSSMLIMFLITCIFIMMSNFMDNYLFSMNFSNYDQMMWMQINLTTLSVKKFLNFPSNLILMLIITHLLITLIAVVKIAKIQYGPLRQMF</sequence>
<feature type="transmembrane region" description="Helical" evidence="16">
    <location>
        <begin position="77"/>
        <end position="98"/>
    </location>
</feature>
<evidence type="ECO:0000256" key="6">
    <source>
        <dbReference type="ARBA" id="ARBA00022660"/>
    </source>
</evidence>
<keyword evidence="8" id="KW-1278">Translocase</keyword>
<evidence type="ECO:0000256" key="2">
    <source>
        <dbReference type="ARBA" id="ARBA00005698"/>
    </source>
</evidence>
<evidence type="ECO:0000256" key="11">
    <source>
        <dbReference type="ARBA" id="ARBA00023027"/>
    </source>
</evidence>
<gene>
    <name evidence="17" type="primary">nad6</name>
</gene>
<evidence type="ECO:0000256" key="14">
    <source>
        <dbReference type="ARBA" id="ARBA00031019"/>
    </source>
</evidence>
<comment type="catalytic activity">
    <reaction evidence="15">
        <text>a ubiquinone + NADH + 5 H(+)(in) = a ubiquinol + NAD(+) + 4 H(+)(out)</text>
        <dbReference type="Rhea" id="RHEA:29091"/>
        <dbReference type="Rhea" id="RHEA-COMP:9565"/>
        <dbReference type="Rhea" id="RHEA-COMP:9566"/>
        <dbReference type="ChEBI" id="CHEBI:15378"/>
        <dbReference type="ChEBI" id="CHEBI:16389"/>
        <dbReference type="ChEBI" id="CHEBI:17976"/>
        <dbReference type="ChEBI" id="CHEBI:57540"/>
        <dbReference type="ChEBI" id="CHEBI:57945"/>
        <dbReference type="EC" id="7.1.1.2"/>
    </reaction>
</comment>
<protein>
    <recommendedName>
        <fullName evidence="4">NADH-ubiquinone oxidoreductase chain 6</fullName>
        <ecNumber evidence="3">7.1.1.2</ecNumber>
    </recommendedName>
    <alternativeName>
        <fullName evidence="14">NADH dehydrogenase subunit 6</fullName>
    </alternativeName>
</protein>
<keyword evidence="13 16" id="KW-0472">Membrane</keyword>
<feature type="transmembrane region" description="Helical" evidence="16">
    <location>
        <begin position="44"/>
        <end position="65"/>
    </location>
</feature>
<evidence type="ECO:0000256" key="13">
    <source>
        <dbReference type="ARBA" id="ARBA00023136"/>
    </source>
</evidence>
<geneLocation type="mitochondrion" evidence="17"/>
<evidence type="ECO:0000256" key="1">
    <source>
        <dbReference type="ARBA" id="ARBA00004225"/>
    </source>
</evidence>